<dbReference type="PANTHER" id="PTHR40275">
    <property type="entry name" value="SSL7038 PROTEIN"/>
    <property type="match status" value="1"/>
</dbReference>
<dbReference type="Pfam" id="PF21716">
    <property type="entry name" value="dnstrm_HI1420"/>
    <property type="match status" value="1"/>
</dbReference>
<dbReference type="SUPFAM" id="SSF47413">
    <property type="entry name" value="lambda repressor-like DNA-binding domains"/>
    <property type="match status" value="1"/>
</dbReference>
<reference evidence="1" key="1">
    <citation type="submission" date="2023-09" db="EMBL/GenBank/DDBJ databases">
        <title>First report of Pseudomonas coleopterorum DJ13 causing leaf spot on Rhododendron pulchrum Sweet in China.</title>
        <authorList>
            <person name="Zhang Y."/>
        </authorList>
    </citation>
    <scope>NUCLEOTIDE SEQUENCE</scope>
    <source>
        <strain evidence="1">DJ13</strain>
    </source>
</reference>
<dbReference type="CDD" id="cd00093">
    <property type="entry name" value="HTH_XRE"/>
    <property type="match status" value="1"/>
</dbReference>
<dbReference type="PANTHER" id="PTHR40275:SF1">
    <property type="entry name" value="SSL7038 PROTEIN"/>
    <property type="match status" value="1"/>
</dbReference>
<dbReference type="AlphaFoldDB" id="A0AAJ6LXS3"/>
<sequence>MKIKLREWDSAEYLKTDQDMIMYFDACMAEAGDDAAFIAKALGNIARAKGIAQVARETGLGRESLYKALSEDGNPSFATILKVTRALGISLHAGLLASPSRPAPTIG</sequence>
<organism evidence="1 2">
    <name type="scientific">Pseudomonas coleopterorum</name>
    <dbReference type="NCBI Taxonomy" id="1605838"/>
    <lineage>
        <taxon>Bacteria</taxon>
        <taxon>Pseudomonadati</taxon>
        <taxon>Pseudomonadota</taxon>
        <taxon>Gammaproteobacteria</taxon>
        <taxon>Pseudomonadales</taxon>
        <taxon>Pseudomonadaceae</taxon>
        <taxon>Pseudomonas</taxon>
    </lineage>
</organism>
<protein>
    <submittedName>
        <fullName evidence="1">Addiction module antidote protein</fullName>
    </submittedName>
</protein>
<evidence type="ECO:0000313" key="1">
    <source>
        <dbReference type="EMBL" id="WNC08775.1"/>
    </source>
</evidence>
<dbReference type="InterPro" id="IPR014057">
    <property type="entry name" value="HI1420"/>
</dbReference>
<evidence type="ECO:0000313" key="2">
    <source>
        <dbReference type="Proteomes" id="UP001258207"/>
    </source>
</evidence>
<name>A0AAJ6LXS3_9PSED</name>
<dbReference type="Proteomes" id="UP001258207">
    <property type="component" value="Chromosome"/>
</dbReference>
<proteinExistence type="predicted"/>
<dbReference type="Gene3D" id="1.10.260.40">
    <property type="entry name" value="lambda repressor-like DNA-binding domains"/>
    <property type="match status" value="1"/>
</dbReference>
<dbReference type="RefSeq" id="WP_310791497.1">
    <property type="nucleotide sequence ID" value="NZ_CP134081.1"/>
</dbReference>
<dbReference type="InterPro" id="IPR010982">
    <property type="entry name" value="Lambda_DNA-bd_dom_sf"/>
</dbReference>
<dbReference type="GO" id="GO:0003677">
    <property type="term" value="F:DNA binding"/>
    <property type="evidence" value="ECO:0007669"/>
    <property type="project" value="InterPro"/>
</dbReference>
<gene>
    <name evidence="1" type="ORF">RI108_15950</name>
</gene>
<dbReference type="NCBIfam" id="TIGR02684">
    <property type="entry name" value="dnstrm_HI1420"/>
    <property type="match status" value="1"/>
</dbReference>
<accession>A0AAJ6LXS3</accession>
<dbReference type="InterPro" id="IPR001387">
    <property type="entry name" value="Cro/C1-type_HTH"/>
</dbReference>
<dbReference type="EMBL" id="CP134081">
    <property type="protein sequence ID" value="WNC08775.1"/>
    <property type="molecule type" value="Genomic_DNA"/>
</dbReference>